<dbReference type="Proteomes" id="UP001597283">
    <property type="component" value="Unassembled WGS sequence"/>
</dbReference>
<dbReference type="RefSeq" id="WP_380940942.1">
    <property type="nucleotide sequence ID" value="NZ_JBHUFC010000005.1"/>
</dbReference>
<accession>A0ABW4NEP4</accession>
<keyword evidence="3" id="KW-1185">Reference proteome</keyword>
<gene>
    <name evidence="2" type="ORF">ACFSC3_13350</name>
</gene>
<dbReference type="CDD" id="cd02968">
    <property type="entry name" value="SCO"/>
    <property type="match status" value="1"/>
</dbReference>
<protein>
    <submittedName>
        <fullName evidence="2">SCO family protein</fullName>
    </submittedName>
</protein>
<comment type="caution">
    <text evidence="2">The sequence shown here is derived from an EMBL/GenBank/DDBJ whole genome shotgun (WGS) entry which is preliminary data.</text>
</comment>
<organism evidence="2 3">
    <name type="scientific">Sphingomonas floccifaciens</name>
    <dbReference type="NCBI Taxonomy" id="1844115"/>
    <lineage>
        <taxon>Bacteria</taxon>
        <taxon>Pseudomonadati</taxon>
        <taxon>Pseudomonadota</taxon>
        <taxon>Alphaproteobacteria</taxon>
        <taxon>Sphingomonadales</taxon>
        <taxon>Sphingomonadaceae</taxon>
        <taxon>Sphingomonas</taxon>
    </lineage>
</organism>
<comment type="similarity">
    <text evidence="1">Belongs to the SCO1/2 family.</text>
</comment>
<dbReference type="EMBL" id="JBHUFC010000005">
    <property type="protein sequence ID" value="MFD1788551.1"/>
    <property type="molecule type" value="Genomic_DNA"/>
</dbReference>
<dbReference type="Pfam" id="PF02630">
    <property type="entry name" value="SCO1-SenC"/>
    <property type="match status" value="1"/>
</dbReference>
<reference evidence="3" key="1">
    <citation type="journal article" date="2019" name="Int. J. Syst. Evol. Microbiol.">
        <title>The Global Catalogue of Microorganisms (GCM) 10K type strain sequencing project: providing services to taxonomists for standard genome sequencing and annotation.</title>
        <authorList>
            <consortium name="The Broad Institute Genomics Platform"/>
            <consortium name="The Broad Institute Genome Sequencing Center for Infectious Disease"/>
            <person name="Wu L."/>
            <person name="Ma J."/>
        </authorList>
    </citation>
    <scope>NUCLEOTIDE SEQUENCE [LARGE SCALE GENOMIC DNA]</scope>
    <source>
        <strain evidence="3">Q85</strain>
    </source>
</reference>
<dbReference type="PANTHER" id="PTHR12151:SF25">
    <property type="entry name" value="LINALOOL DEHYDRATASE_ISOMERASE DOMAIN-CONTAINING PROTEIN"/>
    <property type="match status" value="1"/>
</dbReference>
<evidence type="ECO:0000313" key="2">
    <source>
        <dbReference type="EMBL" id="MFD1788551.1"/>
    </source>
</evidence>
<dbReference type="PANTHER" id="PTHR12151">
    <property type="entry name" value="ELECTRON TRANSPORT PROTIN SCO1/SENC FAMILY MEMBER"/>
    <property type="match status" value="1"/>
</dbReference>
<dbReference type="InterPro" id="IPR036249">
    <property type="entry name" value="Thioredoxin-like_sf"/>
</dbReference>
<dbReference type="InterPro" id="IPR003782">
    <property type="entry name" value="SCO1/SenC"/>
</dbReference>
<sequence length="208" mass="22622">MTRQPIVRLAALVLIILVAGLALTAVQRAKSSAPQAGRVGPLVGAAVGGPFRLIDQDGNTRGSESFKGRYRLMYFGYTYCPDICPTDVQKMSQGLRLFEARDPARAARVQPIMVTIDPERDTPAVMKQFVRAFHPRLIGLTGSPAEIKATLSRFAIYTSRQGPKGATDYLMDHSAMMYLMGPQGEPISFFARDATPEQIAADLAAYVA</sequence>
<dbReference type="SUPFAM" id="SSF52833">
    <property type="entry name" value="Thioredoxin-like"/>
    <property type="match status" value="1"/>
</dbReference>
<evidence type="ECO:0000256" key="1">
    <source>
        <dbReference type="ARBA" id="ARBA00010996"/>
    </source>
</evidence>
<dbReference type="Gene3D" id="3.40.30.10">
    <property type="entry name" value="Glutaredoxin"/>
    <property type="match status" value="1"/>
</dbReference>
<name>A0ABW4NEP4_9SPHN</name>
<proteinExistence type="inferred from homology"/>
<evidence type="ECO:0000313" key="3">
    <source>
        <dbReference type="Proteomes" id="UP001597283"/>
    </source>
</evidence>